<dbReference type="AlphaFoldDB" id="A0A328CZ16"/>
<dbReference type="Pfam" id="PF03108">
    <property type="entry name" value="DBD_Tnp_Mut"/>
    <property type="match status" value="1"/>
</dbReference>
<feature type="region of interest" description="Disordered" evidence="1">
    <location>
        <begin position="222"/>
        <end position="253"/>
    </location>
</feature>
<feature type="region of interest" description="Disordered" evidence="1">
    <location>
        <begin position="266"/>
        <end position="293"/>
    </location>
</feature>
<dbReference type="InterPro" id="IPR004332">
    <property type="entry name" value="Transposase_MuDR"/>
</dbReference>
<gene>
    <name evidence="3" type="ORF">DM860_002502</name>
</gene>
<name>A0A328CZ16_9ASTE</name>
<evidence type="ECO:0000256" key="1">
    <source>
        <dbReference type="SAM" id="MobiDB-lite"/>
    </source>
</evidence>
<protein>
    <recommendedName>
        <fullName evidence="2">Transposase MuDR plant domain-containing protein</fullName>
    </recommendedName>
</protein>
<evidence type="ECO:0000313" key="4">
    <source>
        <dbReference type="Proteomes" id="UP000249390"/>
    </source>
</evidence>
<evidence type="ECO:0000313" key="3">
    <source>
        <dbReference type="EMBL" id="RAL38524.1"/>
    </source>
</evidence>
<proteinExistence type="predicted"/>
<feature type="compositionally biased region" description="Polar residues" evidence="1">
    <location>
        <begin position="279"/>
        <end position="293"/>
    </location>
</feature>
<feature type="region of interest" description="Disordered" evidence="1">
    <location>
        <begin position="1"/>
        <end position="20"/>
    </location>
</feature>
<keyword evidence="4" id="KW-1185">Reference proteome</keyword>
<organism evidence="3 4">
    <name type="scientific">Cuscuta australis</name>
    <dbReference type="NCBI Taxonomy" id="267555"/>
    <lineage>
        <taxon>Eukaryota</taxon>
        <taxon>Viridiplantae</taxon>
        <taxon>Streptophyta</taxon>
        <taxon>Embryophyta</taxon>
        <taxon>Tracheophyta</taxon>
        <taxon>Spermatophyta</taxon>
        <taxon>Magnoliopsida</taxon>
        <taxon>eudicotyledons</taxon>
        <taxon>Gunneridae</taxon>
        <taxon>Pentapetalae</taxon>
        <taxon>asterids</taxon>
        <taxon>lamiids</taxon>
        <taxon>Solanales</taxon>
        <taxon>Convolvulaceae</taxon>
        <taxon>Cuscuteae</taxon>
        <taxon>Cuscuta</taxon>
        <taxon>Cuscuta subgen. Grammica</taxon>
        <taxon>Cuscuta sect. Cleistogrammica</taxon>
    </lineage>
</organism>
<dbReference type="EMBL" id="NQVE01000209">
    <property type="protein sequence ID" value="RAL38524.1"/>
    <property type="molecule type" value="Genomic_DNA"/>
</dbReference>
<dbReference type="Proteomes" id="UP000249390">
    <property type="component" value="Unassembled WGS sequence"/>
</dbReference>
<evidence type="ECO:0000259" key="2">
    <source>
        <dbReference type="Pfam" id="PF03108"/>
    </source>
</evidence>
<sequence length="387" mass="44122">MGGVEIQDFGLLNEDNDGDVNETEVEEIGDNNEENTYDVRFDQVLEAEEGLADVPEFFFEDVEGSDEEDILVEVPTKKINKAKLVEMKRREYQLLHPPKKKHVNQKKATLNESWFSDEEDEDLDNLEEQNAPEYRPDAEMENLILYPKLKFKSIPEFRMVIRDYSVRHGIQLHFEKNDPNRVVVKCIKCGKWKVETYNQVYANIIHPVPGPHDFVRTPYAQLLPPTVKRAPGRPKTKRRKTPEEHEDEKKSTRRGLTLHCSICGDGGHNKRSCKATRNAPKQSNQAQPEQGSNRHNQLYHTVASSPPTQESQFSRLTNQVQTSVVYPSHTSMKCMHILQPVSKPPKTTKRVAPLNAKKGTASTNKGRIYNSSRSNALTTCLPSTHPG</sequence>
<accession>A0A328CZ16</accession>
<feature type="compositionally biased region" description="Basic residues" evidence="1">
    <location>
        <begin position="230"/>
        <end position="240"/>
    </location>
</feature>
<reference evidence="3 4" key="1">
    <citation type="submission" date="2018-06" db="EMBL/GenBank/DDBJ databases">
        <title>The Genome of Cuscuta australis (Dodder) Provides Insight into the Evolution of Plant Parasitism.</title>
        <authorList>
            <person name="Liu H."/>
        </authorList>
    </citation>
    <scope>NUCLEOTIDE SEQUENCE [LARGE SCALE GENOMIC DNA]</scope>
    <source>
        <strain evidence="4">cv. Yunnan</strain>
        <tissue evidence="3">Vines</tissue>
    </source>
</reference>
<comment type="caution">
    <text evidence="3">The sequence shown here is derived from an EMBL/GenBank/DDBJ whole genome shotgun (WGS) entry which is preliminary data.</text>
</comment>
<feature type="compositionally biased region" description="Basic and acidic residues" evidence="1">
    <location>
        <begin position="241"/>
        <end position="250"/>
    </location>
</feature>
<feature type="domain" description="Transposase MuDR plant" evidence="2">
    <location>
        <begin position="149"/>
        <end position="197"/>
    </location>
</feature>